<dbReference type="STRING" id="1112.A9D12_13480"/>
<evidence type="ECO:0000313" key="1">
    <source>
        <dbReference type="EMBL" id="ANK13793.1"/>
    </source>
</evidence>
<proteinExistence type="predicted"/>
<reference evidence="1 2" key="1">
    <citation type="submission" date="2016-05" db="EMBL/GenBank/DDBJ databases">
        <title>Compelete Genome Sequence of Bacteriochlorophyll-Synthesizing Bacterium Porphyrobacter neustonensis DSM 9434.</title>
        <authorList>
            <person name="Shi X.-L."/>
            <person name="Wu Y.-H."/>
            <person name="Cheng H."/>
            <person name="Xu L."/>
            <person name="Zhang X.-Q."/>
            <person name="Wang C.-S."/>
            <person name="Xu X.-W."/>
        </authorList>
    </citation>
    <scope>NUCLEOTIDE SEQUENCE [LARGE SCALE GENOMIC DNA]</scope>
    <source>
        <strain evidence="1 2">DSM 9434</strain>
    </source>
</reference>
<dbReference type="KEGG" id="pns:A9D12_13480"/>
<evidence type="ECO:0000313" key="2">
    <source>
        <dbReference type="Proteomes" id="UP000078263"/>
    </source>
</evidence>
<accession>A0A192D5L7</accession>
<sequence>MPTRFRDAIVPSAGYPATGPTGREMWLKSGGPIPAFALRQALFRAALLAPRPIVPYLFA</sequence>
<organism evidence="1 2">
    <name type="scientific">Erythrobacter neustonensis</name>
    <dbReference type="NCBI Taxonomy" id="1112"/>
    <lineage>
        <taxon>Bacteria</taxon>
        <taxon>Pseudomonadati</taxon>
        <taxon>Pseudomonadota</taxon>
        <taxon>Alphaproteobacteria</taxon>
        <taxon>Sphingomonadales</taxon>
        <taxon>Erythrobacteraceae</taxon>
        <taxon>Erythrobacter/Porphyrobacter group</taxon>
        <taxon>Erythrobacter</taxon>
    </lineage>
</organism>
<dbReference type="AlphaFoldDB" id="A0A192D5L7"/>
<protein>
    <submittedName>
        <fullName evidence="1">Uncharacterized protein</fullName>
    </submittedName>
</protein>
<keyword evidence="2" id="KW-1185">Reference proteome</keyword>
<gene>
    <name evidence="1" type="ORF">A9D12_13480</name>
</gene>
<name>A0A192D5L7_9SPHN</name>
<dbReference type="Proteomes" id="UP000078263">
    <property type="component" value="Chromosome"/>
</dbReference>
<dbReference type="EMBL" id="CP016033">
    <property type="protein sequence ID" value="ANK13793.1"/>
    <property type="molecule type" value="Genomic_DNA"/>
</dbReference>